<dbReference type="Proteomes" id="UP000274920">
    <property type="component" value="Unassembled WGS sequence"/>
</dbReference>
<name>A0A3R8JL16_9FIRM</name>
<gene>
    <name evidence="1" type="ORF">EBB54_05875</name>
</gene>
<dbReference type="EMBL" id="RHJS01000002">
    <property type="protein sequence ID" value="RRK30951.1"/>
    <property type="molecule type" value="Genomic_DNA"/>
</dbReference>
<comment type="caution">
    <text evidence="1">The sequence shown here is derived from an EMBL/GenBank/DDBJ whole genome shotgun (WGS) entry which is preliminary data.</text>
</comment>
<sequence length="270" mass="31388">MSMGVDKKYALLDTDFLYKSHVARNAANHTLTDFVMEFTDYEFFCHEMIKEELTRHEVVPDPNPWLEDKIQSGTVKIYSDRDIVTELGKIYGTSATSMYLTLLQTSCDTFNTGFFEKYYGSMSDMDNLEDVEIFLAVLKTCDDGVPSQNGMGEKKTYVLIQMMEILHSNRVYVFCSDDFRARRSITSLTKPVHCISILGVFYKLMKMGHGKSEMQEYYNRLSAFLKNQTEYRVWSASGQQRIRVPIQQVFDDLYDGKFQMLRNGDLQYIK</sequence>
<keyword evidence="2" id="KW-1185">Reference proteome</keyword>
<evidence type="ECO:0000313" key="1">
    <source>
        <dbReference type="EMBL" id="RRK30951.1"/>
    </source>
</evidence>
<dbReference type="AlphaFoldDB" id="A0A3R8JL16"/>
<reference evidence="1" key="1">
    <citation type="submission" date="2018-10" db="EMBL/GenBank/DDBJ databases">
        <title>Schaedlerella arabinophila gen. nov. sp. nov., isolated from the mouse intestinal tract and comparative analysis with the genome of the closely related altered Schaedler flora strain ASF502.</title>
        <authorList>
            <person name="Miyake S."/>
            <person name="Soh M."/>
            <person name="Seedorf H."/>
        </authorList>
    </citation>
    <scope>NUCLEOTIDE SEQUENCE [LARGE SCALE GENOMIC DNA]</scope>
    <source>
        <strain evidence="1">DSM 106076</strain>
    </source>
</reference>
<evidence type="ECO:0000313" key="2">
    <source>
        <dbReference type="Proteomes" id="UP000274920"/>
    </source>
</evidence>
<organism evidence="1 2">
    <name type="scientific">Schaedlerella arabinosiphila</name>
    <dbReference type="NCBI Taxonomy" id="2044587"/>
    <lineage>
        <taxon>Bacteria</taxon>
        <taxon>Bacillati</taxon>
        <taxon>Bacillota</taxon>
        <taxon>Clostridia</taxon>
        <taxon>Lachnospirales</taxon>
        <taxon>Lachnospiraceae</taxon>
        <taxon>Schaedlerella</taxon>
    </lineage>
</organism>
<proteinExistence type="predicted"/>
<accession>A0A3R8JL16</accession>
<protein>
    <submittedName>
        <fullName evidence="1">Uncharacterized protein</fullName>
    </submittedName>
</protein>